<reference evidence="2 3" key="1">
    <citation type="submission" date="2018-04" db="EMBL/GenBank/DDBJ databases">
        <title>Genomic Encyclopedia of Archaeal and Bacterial Type Strains, Phase II (KMG-II): from individual species to whole genera.</title>
        <authorList>
            <person name="Goeker M."/>
        </authorList>
    </citation>
    <scope>NUCLEOTIDE SEQUENCE [LARGE SCALE GENOMIC DNA]</scope>
    <source>
        <strain evidence="2 3">DSM 25731</strain>
    </source>
</reference>
<sequence>MQTTTIVYICIAVLISALVAIFHYYYKTKKRTKKLVLFSFLRFLSVFALLLLIINPKFKQTSYYTEKPILTIAVDNSSSITELGYDTKVNDIVTTLKNSQELNDKFEIDSYTFSSTLQESDTIDFSGVQTNISKALKDLNKLYKNAIAPTILITDGNQTYGNDYQFISSKIKQPIFPVIAGDTTTFVDVKIDQLNANKYAYLKNKFPVEVIATYTGNETVQTNLVLTADGKRVASQALTFSPTDNSKVVNLNISATKIGVQTLRATLTPLNEEKNTQNNSRYFAVEVIDQKVKIALVSDIIHPDLGAIKKSLESNELRGVDILKPNEASGKLNDYQLIILYQPTTKFQEVYDNIQRLEKNTFTITGTQTDWNFLNDVQSSFRKDDLAETEEVQGQLNSNYTNFLIENIDFTDYPPLENAFGDVEFNVAHEIILTQIISGVSTNSALLATYSEDSKRAAILAGENIWKWRANSFLSQENFIEFDTFLGKLVQYLASNKKRERLTVGYESFYYGNREIQLTAQYFNPSYEFDSNANLTAIIKNTETDETTTYPMLLNAGFYTVDLNNLPPASYTFTVRAEGKNISKSGSFKILEFDIEKQFLNADTPRLQSIATKTDGKAFHIDDNPEKLINSLLNDQRFKTIEKSNEKVVSLIDWKYLLAFIALLLALEWFSRKYYGLI</sequence>
<dbReference type="EMBL" id="QBKT01000004">
    <property type="protein sequence ID" value="PTX61572.1"/>
    <property type="molecule type" value="Genomic_DNA"/>
</dbReference>
<evidence type="ECO:0000313" key="2">
    <source>
        <dbReference type="EMBL" id="PTX61572.1"/>
    </source>
</evidence>
<dbReference type="SUPFAM" id="SSF53300">
    <property type="entry name" value="vWA-like"/>
    <property type="match status" value="1"/>
</dbReference>
<keyword evidence="1" id="KW-0812">Transmembrane</keyword>
<protein>
    <recommendedName>
        <fullName evidence="4">VWA domain-containing protein</fullName>
    </recommendedName>
</protein>
<dbReference type="PANTHER" id="PTHR37947">
    <property type="entry name" value="BLL2462 PROTEIN"/>
    <property type="match status" value="1"/>
</dbReference>
<feature type="transmembrane region" description="Helical" evidence="1">
    <location>
        <begin position="6"/>
        <end position="26"/>
    </location>
</feature>
<comment type="caution">
    <text evidence="2">The sequence shown here is derived from an EMBL/GenBank/DDBJ whole genome shotgun (WGS) entry which is preliminary data.</text>
</comment>
<organism evidence="2 3">
    <name type="scientific">Kordia periserrulae</name>
    <dbReference type="NCBI Taxonomy" id="701523"/>
    <lineage>
        <taxon>Bacteria</taxon>
        <taxon>Pseudomonadati</taxon>
        <taxon>Bacteroidota</taxon>
        <taxon>Flavobacteriia</taxon>
        <taxon>Flavobacteriales</taxon>
        <taxon>Flavobacteriaceae</taxon>
        <taxon>Kordia</taxon>
    </lineage>
</organism>
<keyword evidence="1" id="KW-0472">Membrane</keyword>
<feature type="transmembrane region" description="Helical" evidence="1">
    <location>
        <begin position="35"/>
        <end position="54"/>
    </location>
</feature>
<name>A0A2T6BZT0_9FLAO</name>
<accession>A0A2T6BZT0</accession>
<dbReference type="Proteomes" id="UP000244090">
    <property type="component" value="Unassembled WGS sequence"/>
</dbReference>
<keyword evidence="3" id="KW-1185">Reference proteome</keyword>
<gene>
    <name evidence="2" type="ORF">C8N46_104215</name>
</gene>
<dbReference type="AlphaFoldDB" id="A0A2T6BZT0"/>
<proteinExistence type="predicted"/>
<evidence type="ECO:0008006" key="4">
    <source>
        <dbReference type="Google" id="ProtNLM"/>
    </source>
</evidence>
<evidence type="ECO:0000256" key="1">
    <source>
        <dbReference type="SAM" id="Phobius"/>
    </source>
</evidence>
<evidence type="ECO:0000313" key="3">
    <source>
        <dbReference type="Proteomes" id="UP000244090"/>
    </source>
</evidence>
<keyword evidence="1" id="KW-1133">Transmembrane helix</keyword>
<dbReference type="InterPro" id="IPR036465">
    <property type="entry name" value="vWFA_dom_sf"/>
</dbReference>
<dbReference type="PANTHER" id="PTHR37947:SF1">
    <property type="entry name" value="BLL2462 PROTEIN"/>
    <property type="match status" value="1"/>
</dbReference>